<protein>
    <submittedName>
        <fullName evidence="1">Uncharacterized protein</fullName>
    </submittedName>
</protein>
<reference evidence="1 2" key="1">
    <citation type="journal article" date="2023" name="G3 (Bethesda)">
        <title>A chromosome-length genome assembly and annotation of blackberry (Rubus argutus, cv. 'Hillquist').</title>
        <authorList>
            <person name="Bruna T."/>
            <person name="Aryal R."/>
            <person name="Dudchenko O."/>
            <person name="Sargent D.J."/>
            <person name="Mead D."/>
            <person name="Buti M."/>
            <person name="Cavallini A."/>
            <person name="Hytonen T."/>
            <person name="Andres J."/>
            <person name="Pham M."/>
            <person name="Weisz D."/>
            <person name="Mascagni F."/>
            <person name="Usai G."/>
            <person name="Natali L."/>
            <person name="Bassil N."/>
            <person name="Fernandez G.E."/>
            <person name="Lomsadze A."/>
            <person name="Armour M."/>
            <person name="Olukolu B."/>
            <person name="Poorten T."/>
            <person name="Britton C."/>
            <person name="Davik J."/>
            <person name="Ashrafi H."/>
            <person name="Aiden E.L."/>
            <person name="Borodovsky M."/>
            <person name="Worthington M."/>
        </authorList>
    </citation>
    <scope>NUCLEOTIDE SEQUENCE [LARGE SCALE GENOMIC DNA]</scope>
    <source>
        <strain evidence="1">PI 553951</strain>
    </source>
</reference>
<organism evidence="1 2">
    <name type="scientific">Rubus argutus</name>
    <name type="common">Southern blackberry</name>
    <dbReference type="NCBI Taxonomy" id="59490"/>
    <lineage>
        <taxon>Eukaryota</taxon>
        <taxon>Viridiplantae</taxon>
        <taxon>Streptophyta</taxon>
        <taxon>Embryophyta</taxon>
        <taxon>Tracheophyta</taxon>
        <taxon>Spermatophyta</taxon>
        <taxon>Magnoliopsida</taxon>
        <taxon>eudicotyledons</taxon>
        <taxon>Gunneridae</taxon>
        <taxon>Pentapetalae</taxon>
        <taxon>rosids</taxon>
        <taxon>fabids</taxon>
        <taxon>Rosales</taxon>
        <taxon>Rosaceae</taxon>
        <taxon>Rosoideae</taxon>
        <taxon>Rosoideae incertae sedis</taxon>
        <taxon>Rubus</taxon>
    </lineage>
</organism>
<accession>A0AAW1Y076</accession>
<dbReference type="EMBL" id="JBEDUW010000002">
    <property type="protein sequence ID" value="KAK9942432.1"/>
    <property type="molecule type" value="Genomic_DNA"/>
</dbReference>
<proteinExistence type="predicted"/>
<comment type="caution">
    <text evidence="1">The sequence shown here is derived from an EMBL/GenBank/DDBJ whole genome shotgun (WGS) entry which is preliminary data.</text>
</comment>
<sequence length="161" mass="16893">MKDPSSSSTQTIPIPGPTSSRVSALALGSRIKVDTPLYNGTLLSTGSCTWSKSYSFKLSPKAKGVGIGILYCNYQETSSLAKSQLSTAAERAVGCRRRRRSGFCSGLQQGTTAAIVLCGGEDGPMRTAAAGTGRGLIEVIWRSHGLVEMGFDLVKPWFGGG</sequence>
<gene>
    <name evidence="1" type="ORF">M0R45_008099</name>
</gene>
<dbReference type="AlphaFoldDB" id="A0AAW1Y076"/>
<keyword evidence="2" id="KW-1185">Reference proteome</keyword>
<name>A0AAW1Y076_RUBAR</name>
<evidence type="ECO:0000313" key="2">
    <source>
        <dbReference type="Proteomes" id="UP001457282"/>
    </source>
</evidence>
<dbReference type="Proteomes" id="UP001457282">
    <property type="component" value="Unassembled WGS sequence"/>
</dbReference>
<evidence type="ECO:0000313" key="1">
    <source>
        <dbReference type="EMBL" id="KAK9942432.1"/>
    </source>
</evidence>